<gene>
    <name evidence="1" type="ordered locus">TEQUI_0998</name>
</gene>
<dbReference type="AlphaFoldDB" id="A0A654KHI3"/>
<accession>A0A654KHI3</accession>
<organism evidence="1 2">
    <name type="scientific">Taylorella equigenitalis (strain MCE9)</name>
    <dbReference type="NCBI Taxonomy" id="937774"/>
    <lineage>
        <taxon>Bacteria</taxon>
        <taxon>Pseudomonadati</taxon>
        <taxon>Pseudomonadota</taxon>
        <taxon>Betaproteobacteria</taxon>
        <taxon>Burkholderiales</taxon>
        <taxon>Alcaligenaceae</taxon>
        <taxon>Taylorella</taxon>
    </lineage>
</organism>
<dbReference type="EMBL" id="CP002456">
    <property type="protein sequence ID" value="ADU91928.1"/>
    <property type="molecule type" value="Genomic_DNA"/>
</dbReference>
<evidence type="ECO:0000313" key="1">
    <source>
        <dbReference type="EMBL" id="ADU91928.1"/>
    </source>
</evidence>
<sequence>MEVLKIYLTDEERKALVNDTAEIIAQKESFKAYDAGDIETAWKWFARAELSNGGLKIIKKLCGEEFMIKHGFPLSLPE</sequence>
<protein>
    <submittedName>
        <fullName evidence="1">Uncharacterized protein</fullName>
    </submittedName>
</protein>
<name>A0A654KHI3_TAYEM</name>
<reference evidence="1 2" key="1">
    <citation type="journal article" date="2011" name="J. Bacteriol.">
        <title>Genome sequence of Taylorella equigenitalis MCE9, the causative agent of contagious equine metritis.</title>
        <authorList>
            <person name="Hebert L."/>
            <person name="Moumen B."/>
            <person name="Duquesne F."/>
            <person name="Breuil M.F."/>
            <person name="Laugier C."/>
            <person name="Batto J.M."/>
            <person name="Renault P."/>
            <person name="Petry S."/>
        </authorList>
    </citation>
    <scope>NUCLEOTIDE SEQUENCE [LARGE SCALE GENOMIC DNA]</scope>
    <source>
        <strain evidence="1 2">MCE9</strain>
    </source>
</reference>
<dbReference type="KEGG" id="teq:TEQUI_0998"/>
<dbReference type="Proteomes" id="UP000007472">
    <property type="component" value="Chromosome"/>
</dbReference>
<proteinExistence type="predicted"/>
<evidence type="ECO:0000313" key="2">
    <source>
        <dbReference type="Proteomes" id="UP000007472"/>
    </source>
</evidence>